<reference evidence="2 3" key="1">
    <citation type="submission" date="2020-08" db="EMBL/GenBank/DDBJ databases">
        <title>Genomic Encyclopedia of Type Strains, Phase IV (KMG-V): Genome sequencing to study the core and pangenomes of soil and plant-associated prokaryotes.</title>
        <authorList>
            <person name="Whitman W."/>
        </authorList>
    </citation>
    <scope>NUCLEOTIDE SEQUENCE [LARGE SCALE GENOMIC DNA]</scope>
    <source>
        <strain evidence="2 3">MP601</strain>
    </source>
</reference>
<evidence type="ECO:0008006" key="4">
    <source>
        <dbReference type="Google" id="ProtNLM"/>
    </source>
</evidence>
<proteinExistence type="predicted"/>
<organism evidence="2 3">
    <name type="scientific">Mucilaginibacter lappiensis</name>
    <dbReference type="NCBI Taxonomy" id="354630"/>
    <lineage>
        <taxon>Bacteria</taxon>
        <taxon>Pseudomonadati</taxon>
        <taxon>Bacteroidota</taxon>
        <taxon>Sphingobacteriia</taxon>
        <taxon>Sphingobacteriales</taxon>
        <taxon>Sphingobacteriaceae</taxon>
        <taxon>Mucilaginibacter</taxon>
    </lineage>
</organism>
<comment type="caution">
    <text evidence="2">The sequence shown here is derived from an EMBL/GenBank/DDBJ whole genome shotgun (WGS) entry which is preliminary data.</text>
</comment>
<feature type="chain" id="PRO_5033025290" description="TonB protein C-terminal" evidence="1">
    <location>
        <begin position="20"/>
        <end position="131"/>
    </location>
</feature>
<evidence type="ECO:0000256" key="1">
    <source>
        <dbReference type="SAM" id="SignalP"/>
    </source>
</evidence>
<evidence type="ECO:0000313" key="3">
    <source>
        <dbReference type="Proteomes" id="UP000548326"/>
    </source>
</evidence>
<dbReference type="EMBL" id="JACHCA010000010">
    <property type="protein sequence ID" value="MBB6129574.1"/>
    <property type="molecule type" value="Genomic_DNA"/>
</dbReference>
<dbReference type="Proteomes" id="UP000548326">
    <property type="component" value="Unassembled WGS sequence"/>
</dbReference>
<accession>A0A841JGA5</accession>
<feature type="signal peptide" evidence="1">
    <location>
        <begin position="1"/>
        <end position="19"/>
    </location>
</feature>
<sequence length="131" mass="14287">MKKLIAAFCVCLMTTLAFAQNQKTPLVLTTAFTDSLTRQIQRIAPPDLSISKLVYTSTISADGILIKPLIIRQIGGGTIAENDFVVALRSLIIAAPAWKPALDTDTGKAVEDKVSFTIELDKKEIKIKQNK</sequence>
<keyword evidence="1" id="KW-0732">Signal</keyword>
<evidence type="ECO:0000313" key="2">
    <source>
        <dbReference type="EMBL" id="MBB6129574.1"/>
    </source>
</evidence>
<name>A0A841JGA5_9SPHI</name>
<protein>
    <recommendedName>
        <fullName evidence="4">TonB protein C-terminal</fullName>
    </recommendedName>
</protein>
<gene>
    <name evidence="2" type="ORF">HDF22_003705</name>
</gene>
<dbReference type="RefSeq" id="WP_183588627.1">
    <property type="nucleotide sequence ID" value="NZ_JACHCA010000010.1"/>
</dbReference>
<dbReference type="AlphaFoldDB" id="A0A841JGA5"/>